<organism evidence="5 6">
    <name type="scientific">Galdieria partita</name>
    <dbReference type="NCBI Taxonomy" id="83374"/>
    <lineage>
        <taxon>Eukaryota</taxon>
        <taxon>Rhodophyta</taxon>
        <taxon>Bangiophyceae</taxon>
        <taxon>Galdieriales</taxon>
        <taxon>Galdieriaceae</taxon>
        <taxon>Galdieria</taxon>
    </lineage>
</organism>
<dbReference type="HAMAP" id="MF_01367">
    <property type="entry name" value="Ribosomal_uL14"/>
    <property type="match status" value="1"/>
</dbReference>
<comment type="similarity">
    <text evidence="1 4">Belongs to the universal ribosomal protein uL14 family.</text>
</comment>
<comment type="caution">
    <text evidence="5">The sequence shown here is derived from an EMBL/GenBank/DDBJ whole genome shotgun (WGS) entry which is preliminary data.</text>
</comment>
<evidence type="ECO:0000313" key="5">
    <source>
        <dbReference type="EMBL" id="GJQ09196.1"/>
    </source>
</evidence>
<dbReference type="PANTHER" id="PTHR11761:SF3">
    <property type="entry name" value="LARGE RIBOSOMAL SUBUNIT PROTEIN UL14M"/>
    <property type="match status" value="1"/>
</dbReference>
<dbReference type="GO" id="GO:0070180">
    <property type="term" value="F:large ribosomal subunit rRNA binding"/>
    <property type="evidence" value="ECO:0007669"/>
    <property type="project" value="TreeGrafter"/>
</dbReference>
<dbReference type="GO" id="GO:0003735">
    <property type="term" value="F:structural constituent of ribosome"/>
    <property type="evidence" value="ECO:0007669"/>
    <property type="project" value="InterPro"/>
</dbReference>
<dbReference type="GO" id="GO:0006412">
    <property type="term" value="P:translation"/>
    <property type="evidence" value="ECO:0007669"/>
    <property type="project" value="InterPro"/>
</dbReference>
<sequence length="109" mass="11737">MIQIRTVLKVLDNSGPKTARCIGILGPPKKFATVGDKIVVAAEGKVYHGIVACCKVEKKRPDGSFVRIDQNGVILVESNGKPVGNRVFGVLSDRVKQPEILSLGRVKTI</sequence>
<reference evidence="5" key="1">
    <citation type="journal article" date="2022" name="Proc. Natl. Acad. Sci. U.S.A.">
        <title>Life cycle and functional genomics of the unicellular red alga Galdieria for elucidating algal and plant evolution and industrial use.</title>
        <authorList>
            <person name="Hirooka S."/>
            <person name="Itabashi T."/>
            <person name="Ichinose T.M."/>
            <person name="Onuma R."/>
            <person name="Fujiwara T."/>
            <person name="Yamashita S."/>
            <person name="Jong L.W."/>
            <person name="Tomita R."/>
            <person name="Iwane A.H."/>
            <person name="Miyagishima S.Y."/>
        </authorList>
    </citation>
    <scope>NUCLEOTIDE SEQUENCE</scope>
    <source>
        <strain evidence="5">NBRC 102759</strain>
    </source>
</reference>
<evidence type="ECO:0000313" key="6">
    <source>
        <dbReference type="Proteomes" id="UP001061958"/>
    </source>
</evidence>
<keyword evidence="6" id="KW-1185">Reference proteome</keyword>
<reference evidence="5" key="2">
    <citation type="submission" date="2022-01" db="EMBL/GenBank/DDBJ databases">
        <authorList>
            <person name="Hirooka S."/>
            <person name="Miyagishima S.Y."/>
        </authorList>
    </citation>
    <scope>NUCLEOTIDE SEQUENCE</scope>
    <source>
        <strain evidence="5">NBRC 102759</strain>
    </source>
</reference>
<dbReference type="CDD" id="cd00337">
    <property type="entry name" value="Ribosomal_uL14"/>
    <property type="match status" value="1"/>
</dbReference>
<evidence type="ECO:0000256" key="3">
    <source>
        <dbReference type="ARBA" id="ARBA00023274"/>
    </source>
</evidence>
<dbReference type="OrthoDB" id="274765at2759"/>
<evidence type="ECO:0000256" key="4">
    <source>
        <dbReference type="RuleBase" id="RU003949"/>
    </source>
</evidence>
<evidence type="ECO:0008006" key="7">
    <source>
        <dbReference type="Google" id="ProtNLM"/>
    </source>
</evidence>
<accession>A0A9C7PSU7</accession>
<dbReference type="Gene3D" id="2.40.150.20">
    <property type="entry name" value="Ribosomal protein L14"/>
    <property type="match status" value="1"/>
</dbReference>
<dbReference type="PANTHER" id="PTHR11761">
    <property type="entry name" value="50S/60S RIBOSOMAL PROTEIN L14/L23"/>
    <property type="match status" value="1"/>
</dbReference>
<evidence type="ECO:0000256" key="2">
    <source>
        <dbReference type="ARBA" id="ARBA00022980"/>
    </source>
</evidence>
<dbReference type="AlphaFoldDB" id="A0A9C7PSU7"/>
<gene>
    <name evidence="5" type="ORF">GpartN1_g987.t1</name>
</gene>
<dbReference type="InterPro" id="IPR036853">
    <property type="entry name" value="Ribosomal_uL14_sf"/>
</dbReference>
<dbReference type="EMBL" id="BQMJ01000007">
    <property type="protein sequence ID" value="GJQ09196.1"/>
    <property type="molecule type" value="Genomic_DNA"/>
</dbReference>
<dbReference type="GO" id="GO:0022625">
    <property type="term" value="C:cytosolic large ribosomal subunit"/>
    <property type="evidence" value="ECO:0007669"/>
    <property type="project" value="TreeGrafter"/>
</dbReference>
<dbReference type="Proteomes" id="UP001061958">
    <property type="component" value="Unassembled WGS sequence"/>
</dbReference>
<proteinExistence type="inferred from homology"/>
<dbReference type="Pfam" id="PF00238">
    <property type="entry name" value="Ribosomal_L14"/>
    <property type="match status" value="1"/>
</dbReference>
<dbReference type="SMART" id="SM01374">
    <property type="entry name" value="Ribosomal_L14"/>
    <property type="match status" value="1"/>
</dbReference>
<evidence type="ECO:0000256" key="1">
    <source>
        <dbReference type="ARBA" id="ARBA00010745"/>
    </source>
</evidence>
<name>A0A9C7PSU7_9RHOD</name>
<protein>
    <recommendedName>
        <fullName evidence="7">50S ribosomal protein L14</fullName>
    </recommendedName>
</protein>
<dbReference type="InterPro" id="IPR000218">
    <property type="entry name" value="Ribosomal_uL14"/>
</dbReference>
<dbReference type="SUPFAM" id="SSF50193">
    <property type="entry name" value="Ribosomal protein L14"/>
    <property type="match status" value="1"/>
</dbReference>
<keyword evidence="2 4" id="KW-0689">Ribosomal protein</keyword>
<keyword evidence="3 4" id="KW-0687">Ribonucleoprotein</keyword>